<protein>
    <recommendedName>
        <fullName evidence="2">IrrE N-terminal-like domain-containing protein</fullName>
    </recommendedName>
</protein>
<accession>A0AAU2GRA0</accession>
<gene>
    <name evidence="1" type="ORF">OHV25_01655</name>
</gene>
<organism evidence="1">
    <name type="scientific">Streptomyces sp. NBC_00060</name>
    <dbReference type="NCBI Taxonomy" id="2975636"/>
    <lineage>
        <taxon>Bacteria</taxon>
        <taxon>Bacillati</taxon>
        <taxon>Actinomycetota</taxon>
        <taxon>Actinomycetes</taxon>
        <taxon>Kitasatosporales</taxon>
        <taxon>Streptomycetaceae</taxon>
        <taxon>Streptomyces</taxon>
    </lineage>
</organism>
<dbReference type="EMBL" id="CP108253">
    <property type="protein sequence ID" value="WTU38352.1"/>
    <property type="molecule type" value="Genomic_DNA"/>
</dbReference>
<name>A0AAU2GRA0_9ACTN</name>
<proteinExistence type="predicted"/>
<evidence type="ECO:0008006" key="2">
    <source>
        <dbReference type="Google" id="ProtNLM"/>
    </source>
</evidence>
<evidence type="ECO:0000313" key="1">
    <source>
        <dbReference type="EMBL" id="WTU38352.1"/>
    </source>
</evidence>
<dbReference type="AlphaFoldDB" id="A0AAU2GRA0"/>
<reference evidence="1" key="1">
    <citation type="submission" date="2022-10" db="EMBL/GenBank/DDBJ databases">
        <title>The complete genomes of actinobacterial strains from the NBC collection.</title>
        <authorList>
            <person name="Joergensen T.S."/>
            <person name="Alvarez Arevalo M."/>
            <person name="Sterndorff E.B."/>
            <person name="Faurdal D."/>
            <person name="Vuksanovic O."/>
            <person name="Mourched A.-S."/>
            <person name="Charusanti P."/>
            <person name="Shaw S."/>
            <person name="Blin K."/>
            <person name="Weber T."/>
        </authorList>
    </citation>
    <scope>NUCLEOTIDE SEQUENCE</scope>
    <source>
        <strain evidence="1">NBC_00060</strain>
    </source>
</reference>
<sequence length="227" mass="24994">MTWWTRRRPDPRTAAAATLPIPHPFDLETFCAGIAEQRGRPLHLLALQGARDPGLPCGLWLGLDSADLVFYDDQAADILKVHIVLHEISHMLLGHTAPDLDPPATKTADAAEQRALHSHLEHALRHAAHTGTAAPLPTAEIIRAEADRIRALATTRRPADDSIGLDPARIAQLLGRTQYASEQERDAEHLATLILERASRDETRPTTPHAAEALIRFNDLYGHPDRP</sequence>